<dbReference type="PANTHER" id="PTHR43364">
    <property type="entry name" value="NADH-SPECIFIC METHYLGLYOXAL REDUCTASE-RELATED"/>
    <property type="match status" value="1"/>
</dbReference>
<feature type="domain" description="NADP-dependent oxidoreductase" evidence="2">
    <location>
        <begin position="20"/>
        <end position="314"/>
    </location>
</feature>
<comment type="caution">
    <text evidence="3">The sequence shown here is derived from an EMBL/GenBank/DDBJ whole genome shotgun (WGS) entry which is preliminary data.</text>
</comment>
<dbReference type="PANTHER" id="PTHR43364:SF4">
    <property type="entry name" value="NAD(P)-LINKED OXIDOREDUCTASE SUPERFAMILY PROTEIN"/>
    <property type="match status" value="1"/>
</dbReference>
<dbReference type="GO" id="GO:0005829">
    <property type="term" value="C:cytosol"/>
    <property type="evidence" value="ECO:0007669"/>
    <property type="project" value="TreeGrafter"/>
</dbReference>
<dbReference type="OrthoDB" id="5488419at2"/>
<dbReference type="Pfam" id="PF00248">
    <property type="entry name" value="Aldo_ket_red"/>
    <property type="match status" value="1"/>
</dbReference>
<reference evidence="3 4" key="1">
    <citation type="submission" date="2019-01" db="EMBL/GenBank/DDBJ databases">
        <authorList>
            <person name="Chen W.-M."/>
        </authorList>
    </citation>
    <scope>NUCLEOTIDE SEQUENCE [LARGE SCALE GENOMIC DNA]</scope>
    <source>
        <strain evidence="3 4">ICH-3</strain>
    </source>
</reference>
<dbReference type="GO" id="GO:0016491">
    <property type="term" value="F:oxidoreductase activity"/>
    <property type="evidence" value="ECO:0007669"/>
    <property type="project" value="UniProtKB-KW"/>
</dbReference>
<dbReference type="InterPro" id="IPR020471">
    <property type="entry name" value="AKR"/>
</dbReference>
<dbReference type="AlphaFoldDB" id="A0A437K171"/>
<evidence type="ECO:0000313" key="3">
    <source>
        <dbReference type="EMBL" id="RVT54043.1"/>
    </source>
</evidence>
<name>A0A437K171_9BURK</name>
<organism evidence="3 4">
    <name type="scientific">Rubrivivax albus</name>
    <dbReference type="NCBI Taxonomy" id="2499835"/>
    <lineage>
        <taxon>Bacteria</taxon>
        <taxon>Pseudomonadati</taxon>
        <taxon>Pseudomonadota</taxon>
        <taxon>Betaproteobacteria</taxon>
        <taxon>Burkholderiales</taxon>
        <taxon>Sphaerotilaceae</taxon>
        <taxon>Rubrivivax</taxon>
    </lineage>
</organism>
<dbReference type="FunFam" id="3.20.20.100:FF:000004">
    <property type="entry name" value="Oxidoreductase, aldo/keto reductase"/>
    <property type="match status" value="1"/>
</dbReference>
<dbReference type="RefSeq" id="WP_128195828.1">
    <property type="nucleotide sequence ID" value="NZ_SACT01000001.1"/>
</dbReference>
<evidence type="ECO:0000259" key="2">
    <source>
        <dbReference type="Pfam" id="PF00248"/>
    </source>
</evidence>
<dbReference type="InterPro" id="IPR036812">
    <property type="entry name" value="NAD(P)_OxRdtase_dom_sf"/>
</dbReference>
<keyword evidence="4" id="KW-1185">Reference proteome</keyword>
<dbReference type="EMBL" id="SACT01000001">
    <property type="protein sequence ID" value="RVT54043.1"/>
    <property type="molecule type" value="Genomic_DNA"/>
</dbReference>
<evidence type="ECO:0000256" key="1">
    <source>
        <dbReference type="ARBA" id="ARBA00023002"/>
    </source>
</evidence>
<proteinExistence type="predicted"/>
<accession>A0A437K171</accession>
<keyword evidence="1" id="KW-0560">Oxidoreductase</keyword>
<protein>
    <submittedName>
        <fullName evidence="3">Aldo/keto reductase</fullName>
    </submittedName>
</protein>
<dbReference type="SUPFAM" id="SSF51430">
    <property type="entry name" value="NAD(P)-linked oxidoreductase"/>
    <property type="match status" value="1"/>
</dbReference>
<dbReference type="InterPro" id="IPR050523">
    <property type="entry name" value="AKR_Detox_Biosynth"/>
</dbReference>
<dbReference type="PRINTS" id="PR00069">
    <property type="entry name" value="ALDKETRDTASE"/>
</dbReference>
<dbReference type="Gene3D" id="3.20.20.100">
    <property type="entry name" value="NADP-dependent oxidoreductase domain"/>
    <property type="match status" value="1"/>
</dbReference>
<dbReference type="Proteomes" id="UP000288178">
    <property type="component" value="Unassembled WGS sequence"/>
</dbReference>
<evidence type="ECO:0000313" key="4">
    <source>
        <dbReference type="Proteomes" id="UP000288178"/>
    </source>
</evidence>
<sequence length="339" mass="37523">MSSLHPIRPLGASGLKVPALWLGTMMFGDRTDAAEAGRMLDLAREHGLFAIDTADSYGVGASERMVGQLIRRDRESWVLATKFANPGSERANDRGLSRRWMTLAVDRSLQRLDTDWIDLYWMHRDDETTPAEETLSAMARLIEAGKVRYYGVSNFRAWRLARLVETARRMGVPPPIACQPPYSAMTRGIEDELLPACAHYGVGAVVYSPLARGVLTGKYLPGSAPPEDSRAARQDRRLMQTEWRQESVALAQRFVAHARARGLTPVQLALAWALNNRLVSGVIAGPRTLAQWQDYVSALSVRADAEDEAFVDSLVRPGHASTHGYTDPLYPVTGRQPRG</sequence>
<gene>
    <name evidence="3" type="ORF">ENE75_04010</name>
</gene>
<dbReference type="InterPro" id="IPR023210">
    <property type="entry name" value="NADP_OxRdtase_dom"/>
</dbReference>